<name>A0A821MK96_9BILA</name>
<keyword evidence="2" id="KW-0808">Transferase</keyword>
<feature type="coiled-coil region" evidence="7">
    <location>
        <begin position="248"/>
        <end position="289"/>
    </location>
</feature>
<feature type="compositionally biased region" description="Low complexity" evidence="8">
    <location>
        <begin position="125"/>
        <end position="135"/>
    </location>
</feature>
<dbReference type="PROSITE" id="PS00107">
    <property type="entry name" value="PROTEIN_KINASE_ATP"/>
    <property type="match status" value="1"/>
</dbReference>
<feature type="region of interest" description="Disordered" evidence="8">
    <location>
        <begin position="161"/>
        <end position="185"/>
    </location>
</feature>
<dbReference type="Gene3D" id="1.10.510.10">
    <property type="entry name" value="Transferase(Phosphotransferase) domain 1"/>
    <property type="match status" value="1"/>
</dbReference>
<evidence type="ECO:0000256" key="4">
    <source>
        <dbReference type="ARBA" id="ARBA00022777"/>
    </source>
</evidence>
<dbReference type="SMART" id="SM00220">
    <property type="entry name" value="S_TKc"/>
    <property type="match status" value="1"/>
</dbReference>
<dbReference type="SUPFAM" id="SSF56112">
    <property type="entry name" value="Protein kinase-like (PK-like)"/>
    <property type="match status" value="1"/>
</dbReference>
<dbReference type="InterPro" id="IPR017441">
    <property type="entry name" value="Protein_kinase_ATP_BS"/>
</dbReference>
<evidence type="ECO:0000256" key="6">
    <source>
        <dbReference type="PROSITE-ProRule" id="PRU10141"/>
    </source>
</evidence>
<feature type="region of interest" description="Disordered" evidence="8">
    <location>
        <begin position="374"/>
        <end position="394"/>
    </location>
</feature>
<protein>
    <recommendedName>
        <fullName evidence="9">Protein kinase domain-containing protein</fullName>
    </recommendedName>
</protein>
<keyword evidence="3 6" id="KW-0547">Nucleotide-binding</keyword>
<comment type="caution">
    <text evidence="10">The sequence shown here is derived from an EMBL/GenBank/DDBJ whole genome shotgun (WGS) entry which is preliminary data.</text>
</comment>
<dbReference type="Pfam" id="PF00069">
    <property type="entry name" value="Pkinase"/>
    <property type="match status" value="1"/>
</dbReference>
<evidence type="ECO:0000256" key="3">
    <source>
        <dbReference type="ARBA" id="ARBA00022741"/>
    </source>
</evidence>
<dbReference type="PROSITE" id="PS00108">
    <property type="entry name" value="PROTEIN_KINASE_ST"/>
    <property type="match status" value="1"/>
</dbReference>
<dbReference type="GO" id="GO:0004674">
    <property type="term" value="F:protein serine/threonine kinase activity"/>
    <property type="evidence" value="ECO:0007669"/>
    <property type="project" value="UniProtKB-KW"/>
</dbReference>
<dbReference type="AlphaFoldDB" id="A0A821MK96"/>
<keyword evidence="1" id="KW-0723">Serine/threonine-protein kinase</keyword>
<sequence>KFAQRSKNPGYAAVSYCVKQILGLPLHISQRPVMLDHWCPHFPRTLNKILKSKIRYSKTSQDVLPLTFKLFPQRSESVDNGNRTPPSNNTLQRNLSQPDIVNSIDTETLNFKPIPTSPFRLFGSTTSASSNNSNTFKKLSTTDKVRRKRTPKIDDNIDGQKVKRRKSDMNMNQPKLPEPTTPNILLPSIDKKITADANKTISNYRDIGFSPASSAQSDSCSNSNHTSESSTLSIPNAKQTQTDITGTINSTTDELEAKNSQIQNLIRERDELRRQLTDVKKDYDKQQNILQKCLAVNKKLLVEKSTLERKQARQKCMENRLRLGQFVTQRQGATFVENWTDGTAFSDISKQQEMIQRAREELDRERRNLVRRRPNCEVKEKTPKTPNSKSRTKDRTGAFILQDESSNDGMKTTNDANKALLISEWNESEEILRLRLASLKKEEMDLQIEYEKLERERNLHIRELKRIYNEDHSRFQDHPVLNDRYLLLSLIGKGGFSEVHKAFCLKEQRYVAVKVHQLNKEWKEEKKANYIKHALRECDILKTLDHPRIVRLYDVFEIDTDSFCTVLEYIEGNDIDFFLKQHKYIPEKEVRSVVMQTVSALRYLNNGIKPPVIHFDLKPANILLGTGTSSGEIKITDFGLSKQMCEDTYDPEHGMDLTSQGAGTYWYLPPEVFVQGPNPPKISSKVDVWSLGCIFFQCLYGRKPYGHNQSQAAILENQTILKAKEVEFPPKPIISDGAKAFIRRCLTYNVRDRPDVNQLSDDEYLRSYPKRAATNAQARTAQLLMNDGSN</sequence>
<feature type="compositionally biased region" description="Low complexity" evidence="8">
    <location>
        <begin position="211"/>
        <end position="233"/>
    </location>
</feature>
<gene>
    <name evidence="10" type="ORF">TOA249_LOCUS21443</name>
</gene>
<evidence type="ECO:0000313" key="10">
    <source>
        <dbReference type="EMBL" id="CAF4768534.1"/>
    </source>
</evidence>
<feature type="region of interest" description="Disordered" evidence="8">
    <location>
        <begin position="211"/>
        <end position="242"/>
    </location>
</feature>
<dbReference type="GO" id="GO:0007059">
    <property type="term" value="P:chromosome segregation"/>
    <property type="evidence" value="ECO:0007669"/>
    <property type="project" value="TreeGrafter"/>
</dbReference>
<dbReference type="EMBL" id="CAJOBS010001853">
    <property type="protein sequence ID" value="CAF4768534.1"/>
    <property type="molecule type" value="Genomic_DNA"/>
</dbReference>
<organism evidence="10 11">
    <name type="scientific">Rotaria socialis</name>
    <dbReference type="NCBI Taxonomy" id="392032"/>
    <lineage>
        <taxon>Eukaryota</taxon>
        <taxon>Metazoa</taxon>
        <taxon>Spiralia</taxon>
        <taxon>Gnathifera</taxon>
        <taxon>Rotifera</taxon>
        <taxon>Eurotatoria</taxon>
        <taxon>Bdelloidea</taxon>
        <taxon>Philodinida</taxon>
        <taxon>Philodinidae</taxon>
        <taxon>Rotaria</taxon>
    </lineage>
</organism>
<evidence type="ECO:0000256" key="1">
    <source>
        <dbReference type="ARBA" id="ARBA00022527"/>
    </source>
</evidence>
<feature type="region of interest" description="Disordered" evidence="8">
    <location>
        <begin position="75"/>
        <end position="97"/>
    </location>
</feature>
<reference evidence="10" key="1">
    <citation type="submission" date="2021-02" db="EMBL/GenBank/DDBJ databases">
        <authorList>
            <person name="Nowell W R."/>
        </authorList>
    </citation>
    <scope>NUCLEOTIDE SEQUENCE</scope>
</reference>
<dbReference type="GO" id="GO:0005524">
    <property type="term" value="F:ATP binding"/>
    <property type="evidence" value="ECO:0007669"/>
    <property type="project" value="UniProtKB-UniRule"/>
</dbReference>
<evidence type="ECO:0000313" key="11">
    <source>
        <dbReference type="Proteomes" id="UP000663838"/>
    </source>
</evidence>
<feature type="binding site" evidence="6">
    <location>
        <position position="514"/>
    </location>
    <ligand>
        <name>ATP</name>
        <dbReference type="ChEBI" id="CHEBI:30616"/>
    </ligand>
</feature>
<evidence type="ECO:0000256" key="5">
    <source>
        <dbReference type="ARBA" id="ARBA00022840"/>
    </source>
</evidence>
<evidence type="ECO:0000256" key="8">
    <source>
        <dbReference type="SAM" id="MobiDB-lite"/>
    </source>
</evidence>
<dbReference type="PROSITE" id="PS50011">
    <property type="entry name" value="PROTEIN_KINASE_DOM"/>
    <property type="match status" value="1"/>
</dbReference>
<keyword evidence="4" id="KW-0418">Kinase</keyword>
<evidence type="ECO:0000259" key="9">
    <source>
        <dbReference type="PROSITE" id="PS50011"/>
    </source>
</evidence>
<feature type="non-terminal residue" evidence="10">
    <location>
        <position position="1"/>
    </location>
</feature>
<dbReference type="InterPro" id="IPR011009">
    <property type="entry name" value="Kinase-like_dom_sf"/>
</dbReference>
<accession>A0A821MK96</accession>
<dbReference type="PANTHER" id="PTHR22974:SF23">
    <property type="entry name" value="TOUSLED-LIKE KINASE, ISOFORM G"/>
    <property type="match status" value="1"/>
</dbReference>
<feature type="coiled-coil region" evidence="7">
    <location>
        <begin position="422"/>
        <end position="470"/>
    </location>
</feature>
<evidence type="ECO:0000256" key="7">
    <source>
        <dbReference type="SAM" id="Coils"/>
    </source>
</evidence>
<dbReference type="GO" id="GO:0035556">
    <property type="term" value="P:intracellular signal transduction"/>
    <property type="evidence" value="ECO:0007669"/>
    <property type="project" value="TreeGrafter"/>
</dbReference>
<proteinExistence type="predicted"/>
<feature type="compositionally biased region" description="Basic and acidic residues" evidence="8">
    <location>
        <begin position="374"/>
        <end position="383"/>
    </location>
</feature>
<evidence type="ECO:0000256" key="2">
    <source>
        <dbReference type="ARBA" id="ARBA00022679"/>
    </source>
</evidence>
<dbReference type="GO" id="GO:0005634">
    <property type="term" value="C:nucleus"/>
    <property type="evidence" value="ECO:0007669"/>
    <property type="project" value="TreeGrafter"/>
</dbReference>
<dbReference type="PANTHER" id="PTHR22974">
    <property type="entry name" value="MIXED LINEAGE PROTEIN KINASE"/>
    <property type="match status" value="1"/>
</dbReference>
<dbReference type="InterPro" id="IPR000719">
    <property type="entry name" value="Prot_kinase_dom"/>
</dbReference>
<keyword evidence="7" id="KW-0175">Coiled coil</keyword>
<dbReference type="Proteomes" id="UP000663838">
    <property type="component" value="Unassembled WGS sequence"/>
</dbReference>
<keyword evidence="5 6" id="KW-0067">ATP-binding</keyword>
<dbReference type="InterPro" id="IPR008271">
    <property type="entry name" value="Ser/Thr_kinase_AS"/>
</dbReference>
<feature type="region of interest" description="Disordered" evidence="8">
    <location>
        <begin position="125"/>
        <end position="147"/>
    </location>
</feature>
<dbReference type="FunFam" id="1.10.510.10:FF:000698">
    <property type="entry name" value="Serine/threonine-protein kinase tousled-like 1"/>
    <property type="match status" value="1"/>
</dbReference>
<dbReference type="CDD" id="cd13990">
    <property type="entry name" value="STKc_TLK"/>
    <property type="match status" value="1"/>
</dbReference>
<feature type="domain" description="Protein kinase" evidence="9">
    <location>
        <begin position="485"/>
        <end position="765"/>
    </location>
</feature>